<organism evidence="1 2">
    <name type="scientific">Citrullus colocynthis</name>
    <name type="common">colocynth</name>
    <dbReference type="NCBI Taxonomy" id="252529"/>
    <lineage>
        <taxon>Eukaryota</taxon>
        <taxon>Viridiplantae</taxon>
        <taxon>Streptophyta</taxon>
        <taxon>Embryophyta</taxon>
        <taxon>Tracheophyta</taxon>
        <taxon>Spermatophyta</taxon>
        <taxon>Magnoliopsida</taxon>
        <taxon>eudicotyledons</taxon>
        <taxon>Gunneridae</taxon>
        <taxon>Pentapetalae</taxon>
        <taxon>rosids</taxon>
        <taxon>fabids</taxon>
        <taxon>Cucurbitales</taxon>
        <taxon>Cucurbitaceae</taxon>
        <taxon>Benincaseae</taxon>
        <taxon>Citrullus</taxon>
    </lineage>
</organism>
<reference evidence="1 2" key="1">
    <citation type="submission" date="2024-03" db="EMBL/GenBank/DDBJ databases">
        <authorList>
            <person name="Gkanogiannis A."/>
            <person name="Becerra Lopez-Lavalle L."/>
        </authorList>
    </citation>
    <scope>NUCLEOTIDE SEQUENCE [LARGE SCALE GENOMIC DNA]</scope>
</reference>
<sequence>MSSHHSHSATVDSAACTVYYSTTATSTWEKPGSRLGLFSANIGRIRVDIGEVTLIEEVDCIARLKGHLPLFFLYHGCRRSNDPWARISVKQYWINKANGFQLSRNPKLKHFLSMNLSSVPPSFTHPVRLPDHES</sequence>
<dbReference type="Proteomes" id="UP001642487">
    <property type="component" value="Chromosome 5"/>
</dbReference>
<keyword evidence="2" id="KW-1185">Reference proteome</keyword>
<proteinExistence type="predicted"/>
<evidence type="ECO:0000313" key="2">
    <source>
        <dbReference type="Proteomes" id="UP001642487"/>
    </source>
</evidence>
<name>A0ABP0YVL8_9ROSI</name>
<evidence type="ECO:0000313" key="1">
    <source>
        <dbReference type="EMBL" id="CAK9322477.1"/>
    </source>
</evidence>
<dbReference type="EMBL" id="OZ021739">
    <property type="protein sequence ID" value="CAK9322477.1"/>
    <property type="molecule type" value="Genomic_DNA"/>
</dbReference>
<gene>
    <name evidence="1" type="ORF">CITCOLO1_LOCUS14627</name>
</gene>
<protein>
    <submittedName>
        <fullName evidence="1">Uncharacterized protein</fullName>
    </submittedName>
</protein>
<accession>A0ABP0YVL8</accession>